<feature type="compositionally biased region" description="Polar residues" evidence="13">
    <location>
        <begin position="597"/>
        <end position="612"/>
    </location>
</feature>
<feature type="compositionally biased region" description="Low complexity" evidence="13">
    <location>
        <begin position="2958"/>
        <end position="2967"/>
    </location>
</feature>
<feature type="compositionally biased region" description="Gly residues" evidence="13">
    <location>
        <begin position="14"/>
        <end position="24"/>
    </location>
</feature>
<keyword evidence="8" id="KW-0156">Chromatin regulator</keyword>
<dbReference type="SMART" id="SM00573">
    <property type="entry name" value="HSA"/>
    <property type="match status" value="1"/>
</dbReference>
<dbReference type="CTD" id="45655"/>
<dbReference type="InterPro" id="IPR050520">
    <property type="entry name" value="INO80/SWR1_helicase"/>
</dbReference>
<dbReference type="CDD" id="cd18793">
    <property type="entry name" value="SF2_C_SNF"/>
    <property type="match status" value="1"/>
</dbReference>
<evidence type="ECO:0000259" key="14">
    <source>
        <dbReference type="PROSITE" id="PS51192"/>
    </source>
</evidence>
<dbReference type="GO" id="GO:0004386">
    <property type="term" value="F:helicase activity"/>
    <property type="evidence" value="ECO:0007669"/>
    <property type="project" value="UniProtKB-KW"/>
</dbReference>
<feature type="compositionally biased region" description="Polar residues" evidence="13">
    <location>
        <begin position="2525"/>
        <end position="2549"/>
    </location>
</feature>
<sequence>MSDKQTAPILPPLNGGGGNNGGSNGSAPQQTVNLQQVLATAQGLNVLTTGAGQQFVITSQVPGLTQVIPSNATTNTNIQQVGVTRIVNISGTPPRAGSMGVAGASSSPLTSPTRQGSPKVVLATSPKLVRTSIGNMFVAPTSQASMHSPPARKKLKLTDSTEKHTMLADDAMGYRRRIMEHKMKRMRAIRERYAENASELFFLHAGGNMMDFQSWKKKPPTPQYLHFLQQNRLDPDDDEDLTAPLPAISEIPLTPTATTVSTIVPVNQCTEVKISGMNVAPVAVSTTLPAAVAQLNQQGHVPGRPQGGRHGMVFAFRAAIQSSPVTAHPPPTSSTLAPTLIIGNAPIVPGSPKPVTTTVTSPVIDKSTIATSITTTITTMTTPTLTFTGATTTTATVTTVTKTSSAPTIPTQPIVKLVKLPASNAATSCDITNNQEQIVEKAKQEAYVMQRIAELQREGLWSERRLPKVQEPPRTKAHWDYLLEEMVWLAADFAQERKWKKAAAKKCARMVQKYFQEKAIQAQKAEKSQELRLKKIASFIAKEIKTFWTNVEKLVEYKQQTRLEEKRKQALDQHLNFIVGQTEKYSTWLTEGLNKTDGPQSVPASMNSSRISSPVPPGKSHSDEDFQPNQSSDDDEETIAKAEEELKSVTNHKEEVELLKKESELPLEDLLKELPPDYLENRNKSLSPASKGVEEESEKTTDGDMDFVAASDESSDEEETIMEQEKLEENADYKQELDDLKAENEMSIDELMAKYGNMSDVPIDVEQEPIQESDKESIKEEAQENDEESTSNESESEESDNEVDEEESQTQTDNEADIGLKSLLEDVSMEKSSNDKTAEMDHSNARDEMDNVAALAESIQPKGNTLLTTSVVTKIPFLLKHPLREYQHIGLDWLVTMYDRKLNGILADEMGLGKTIQTIALLAHLACEKGNWGPHLVIVPTSVMLNWEMECKKWCPGFKILTYYGTQKERKQKRTGWTKPNAFHICITSYKLVIQDHQSFRRKKWKYLILDEAQNIKNFKSQRWQLLLNFQTQRRLLLTGTPLQNNLMELWSLMHFLMPNVFQSHREFKEWFSNPVTGMIEGNSEYNENIIRRLHKVLRPFLLRRLKTEVEKQLPKKYEHVVMCRLSKRQRYLYDDFMSRAKTKETLASGNLLSVINVLMQLRKVCNHPNLFEVRPTVSPFQMEAIEYVTASLVWSALDYDPFKHIDLSSINLLLCDLELSLTAFVAHRVRRLQTPRKLVEEIDTQPDPSPRCPPGKIKINVRLSNQVKPSSVPRQTQTKLKNLTGILPTPKVGTSPLIKTANNQSTPGQGVTLKVAGGQQLQGYSVQLVQHQGSVKAIPVGTLAHNPQSTTVTPTTAATSAQRITVGNANIIDGLQRLATQTVAVKQGDSVQRIAMPNLAQVVQTSIGRHIILTSNQQNTNTVSFPVMTPCVPRLKVLPKSLMGLSTSATTVNKVIGGVVTTTSGTSGRPVMRVPPLNVTASPNVTAQSPAGNGQSQQQSNRCGIVTRHAQKESEKAQIKERPKSEFYLPQLEEERKQRRQAKLRLLANTNERRCAACPLYGEDLFMALRIGKPSTACRWHNGWVHCATAKDNVRTRRQFFSRTEALAEAIKSTEQIVEELKEVFERFVVHVPAVCAPTPRFHVSHPPPHKLFAQRRIQMELQRQLSPKLALFHPVASAMMTQFPDPRLIQYDCGKLQSLHQLLRKLKSENHRVLIFTQMTRMLDVLEAFLNFHGHIYLRLDGTTKVDQRQVLMERFNGDKRIFCFILSTRSGGVGVNLTGADTVIFYDSDWNPTMDAQAQDRCHRIGQTRDVHIYRLVSEKTVEENILKKANQKRLLGDLAIEGGNFTTAYFKSSTIQDLFNIDQSENDATTRMAEVLEQNRDREKFLQKDNQGQTLEDKVAMGALESALAAAEEDLDVQAAKTAKAEAVADLAEFDENIPLDDADRDDMQVSKAELEVQNLVSQLTPIERYAMKFVEESEGAFSAAQLAAAERELEEQKKEWELDRLRALREEEERRMRLADDDEKPLTFGREDAQNQVNSASNSKKLVNKKLPPNRRRNSRKNISKSAQESESETETTTESESESQEDVVEDSLDEESSHTESQSQGDEDEEEEEAHDQNDSEKGGYPKRKNRSNKSFSQNHFDLNSPRTRSRGNVKINLWTLDVSPILPGIKPKCRGRASNLRKQRELEMRMKAEENFILPLPPVSSPKKLNNTNISNKPNEGDHTVNEKEVVTADLKHTDAEKSTILPTDEKRSESIENCKVIVNHCTIATSPKSNCDKTVIDESNATIALDSLEIETCSQSGNSSGMSEQSKDLEEGIIDNKDGGEAAQQLTENTTSSIYITKLMSTAMAQSSNLEGTASCNDDSEYSNVDLISQNSSPRSVVMESNMVKRISDSKCLKSSMTLEIDEEINISEDSLIAPLKNKIVVQDTDENAESTIKKLVSDIVSKSKITSSAIDESDTGLKGELLISNAESKVLKNKSLDELQDINISNDEYSVKNDTRAQSPIETKEDMDMKETSTNNKQYDESTSNSDTTNKSVNDNESISVIESSSSQEPSSSKQEENYTKLDECVRDEDDTKVQSISSTQNSDNTFSFDTLGSNESSGSEFNAENKIKFRKPDTISYGVTTRSAKVNISVETTENKNLILCTDTCESQGSEISNSNSNSNTHRKETSKVTQIRRPDTPRPTIEHSRITRSSAIRSLTPPPNSNSTKSLQKKRPDTPLPECFRSSPRLATRSMSNLSSSLRNEEQNTSSYEKPMTRRSKTLDNGVLNPTVFRRSSSIPPMKPTSDSKDCTSSISTRCKRNSESTSTNTSTPRRRPDTPVPTSEQGSRVTRSGLNFTLNSAKGPNHVSNKGNKHIRKIDSSSDSKSQEEESSSAVSPLSGKTETLNTDSNGNAVVSETFPKQDDSTLSSFNEINEKPQRTAKVVAILTLDTRSNHTSKASSSVHAKTSNCNSSDTKNNKKNADSNSNSASDSSGKNCVLRISDVTPNCKVDGWCDSGLDTGSRDRVSSNVFSNVASTYTSSNKAGKSPTLNKNTSLNSKLKTDKVPIQSTVIALVDLDNDSNYDSSDGSKKLRRKIKRARLSSFAKPLISGKTNESQIADAPDEEEQIPPMKKSIRTQLTPPPPSSQTTQLEKFSSGTIS</sequence>
<dbReference type="GO" id="GO:0010557">
    <property type="term" value="P:positive regulation of macromolecule biosynthetic process"/>
    <property type="evidence" value="ECO:0007669"/>
    <property type="project" value="UniProtKB-ARBA"/>
</dbReference>
<dbReference type="PROSITE" id="PS51192">
    <property type="entry name" value="HELICASE_ATP_BIND_1"/>
    <property type="match status" value="1"/>
</dbReference>
<feature type="compositionally biased region" description="Polar residues" evidence="13">
    <location>
        <begin position="2039"/>
        <end position="2050"/>
    </location>
</feature>
<evidence type="ECO:0000256" key="7">
    <source>
        <dbReference type="ARBA" id="ARBA00022840"/>
    </source>
</evidence>
<feature type="region of interest" description="Disordered" evidence="13">
    <location>
        <begin position="592"/>
        <end position="637"/>
    </location>
</feature>
<feature type="compositionally biased region" description="Basic and acidic residues" evidence="13">
    <location>
        <begin position="2515"/>
        <end position="2524"/>
    </location>
</feature>
<feature type="compositionally biased region" description="Polar residues" evidence="13">
    <location>
        <begin position="2139"/>
        <end position="2153"/>
    </location>
</feature>
<dbReference type="RefSeq" id="XP_033174626.1">
    <property type="nucleotide sequence ID" value="XM_033318735.1"/>
</dbReference>
<dbReference type="FunFam" id="3.40.50.10810:FF:000005">
    <property type="entry name" value="Photoperiod-independent early flowering 1"/>
    <property type="match status" value="1"/>
</dbReference>
<dbReference type="FunFam" id="1.20.120.850:FF:000012">
    <property type="entry name" value="protein PHOTOPERIOD-INDEPENDENT EARLY FLOWERING 1 isoform X3"/>
    <property type="match status" value="1"/>
</dbReference>
<comment type="similarity">
    <text evidence="2">Belongs to the SNF2/RAD54 helicase family. SWR1 subfamily.</text>
</comment>
<dbReference type="CDD" id="cd18003">
    <property type="entry name" value="DEXQc_SRCAP"/>
    <property type="match status" value="1"/>
</dbReference>
<keyword evidence="3" id="KW-0597">Phosphoprotein</keyword>
<dbReference type="Pfam" id="PF00271">
    <property type="entry name" value="Helicase_C"/>
    <property type="match status" value="1"/>
</dbReference>
<comment type="subcellular location">
    <subcellularLocation>
        <location evidence="1">Nucleus</location>
    </subcellularLocation>
</comment>
<evidence type="ECO:0000256" key="2">
    <source>
        <dbReference type="ARBA" id="ARBA00009220"/>
    </source>
</evidence>
<evidence type="ECO:0000256" key="5">
    <source>
        <dbReference type="ARBA" id="ARBA00022801"/>
    </source>
</evidence>
<dbReference type="Gene3D" id="1.20.120.850">
    <property type="entry name" value="SWI2/SNF2 ATPases, N-terminal domain"/>
    <property type="match status" value="1"/>
</dbReference>
<evidence type="ECO:0000256" key="11">
    <source>
        <dbReference type="ARBA" id="ARBA00023163"/>
    </source>
</evidence>
<dbReference type="GO" id="GO:0016887">
    <property type="term" value="F:ATP hydrolysis activity"/>
    <property type="evidence" value="ECO:0007669"/>
    <property type="project" value="TreeGrafter"/>
</dbReference>
<dbReference type="GeneID" id="100745602"/>
<dbReference type="OrthoDB" id="372624at2759"/>
<dbReference type="InterPro" id="IPR014001">
    <property type="entry name" value="Helicase_ATP-bd"/>
</dbReference>
<feature type="domain" description="Helicase C-terminal" evidence="15">
    <location>
        <begin position="1700"/>
        <end position="1850"/>
    </location>
</feature>
<evidence type="ECO:0000256" key="8">
    <source>
        <dbReference type="ARBA" id="ARBA00022853"/>
    </source>
</evidence>
<feature type="region of interest" description="Disordered" evidence="13">
    <location>
        <begin position="1480"/>
        <end position="1504"/>
    </location>
</feature>
<feature type="compositionally biased region" description="Basic and acidic residues" evidence="13">
    <location>
        <begin position="2676"/>
        <end position="2700"/>
    </location>
</feature>
<dbReference type="InterPro" id="IPR014012">
    <property type="entry name" value="HSA_dom"/>
</dbReference>
<keyword evidence="17" id="KW-1185">Reference proteome</keyword>
<keyword evidence="7" id="KW-0067">ATP-binding</keyword>
<dbReference type="SUPFAM" id="SSF52540">
    <property type="entry name" value="P-loop containing nucleoside triphosphate hydrolases"/>
    <property type="match status" value="2"/>
</dbReference>
<dbReference type="Proteomes" id="UP000515180">
    <property type="component" value="Unplaced"/>
</dbReference>
<dbReference type="PANTHER" id="PTHR45685">
    <property type="entry name" value="HELICASE SRCAP-RELATED"/>
    <property type="match status" value="1"/>
</dbReference>
<feature type="compositionally biased region" description="Basic and acidic residues" evidence="13">
    <location>
        <begin position="723"/>
        <end position="744"/>
    </location>
</feature>
<gene>
    <name evidence="18 19 20" type="primary">LOC100745602</name>
</gene>
<dbReference type="PROSITE" id="PS51204">
    <property type="entry name" value="HSA"/>
    <property type="match status" value="1"/>
</dbReference>
<feature type="compositionally biased region" description="Basic and acidic residues" evidence="13">
    <location>
        <begin position="692"/>
        <end position="702"/>
    </location>
</feature>
<dbReference type="GO" id="GO:0005524">
    <property type="term" value="F:ATP binding"/>
    <property type="evidence" value="ECO:0007669"/>
    <property type="project" value="UniProtKB-KW"/>
</dbReference>
<dbReference type="Pfam" id="PF00176">
    <property type="entry name" value="SNF2-rel_dom"/>
    <property type="match status" value="1"/>
</dbReference>
<feature type="compositionally biased region" description="Polar residues" evidence="13">
    <location>
        <begin position="2836"/>
        <end position="2862"/>
    </location>
</feature>
<organism evidence="17 19">
    <name type="scientific">Bombus impatiens</name>
    <name type="common">Bumblebee</name>
    <dbReference type="NCBI Taxonomy" id="132113"/>
    <lineage>
        <taxon>Eukaryota</taxon>
        <taxon>Metazoa</taxon>
        <taxon>Ecdysozoa</taxon>
        <taxon>Arthropoda</taxon>
        <taxon>Hexapoda</taxon>
        <taxon>Insecta</taxon>
        <taxon>Pterygota</taxon>
        <taxon>Neoptera</taxon>
        <taxon>Endopterygota</taxon>
        <taxon>Hymenoptera</taxon>
        <taxon>Apocrita</taxon>
        <taxon>Aculeata</taxon>
        <taxon>Apoidea</taxon>
        <taxon>Anthophila</taxon>
        <taxon>Apidae</taxon>
        <taxon>Bombus</taxon>
        <taxon>Pyrobombus</taxon>
    </lineage>
</organism>
<keyword evidence="5" id="KW-0378">Hydrolase</keyword>
<feature type="compositionally biased region" description="Low complexity" evidence="13">
    <location>
        <begin position="2550"/>
        <end position="2566"/>
    </location>
</feature>
<dbReference type="InterPro" id="IPR038718">
    <property type="entry name" value="SNF2-like_sf"/>
</dbReference>
<evidence type="ECO:0000256" key="10">
    <source>
        <dbReference type="ARBA" id="ARBA00023125"/>
    </source>
</evidence>
<dbReference type="PROSITE" id="PS51194">
    <property type="entry name" value="HELICASE_CTER"/>
    <property type="match status" value="1"/>
</dbReference>
<feature type="compositionally biased region" description="Acidic residues" evidence="13">
    <location>
        <begin position="2111"/>
        <end position="2120"/>
    </location>
</feature>
<evidence type="ECO:0000313" key="17">
    <source>
        <dbReference type="Proteomes" id="UP000515180"/>
    </source>
</evidence>
<feature type="compositionally biased region" description="Acidic residues" evidence="13">
    <location>
        <begin position="783"/>
        <end position="808"/>
    </location>
</feature>
<feature type="region of interest" description="Disordered" evidence="13">
    <location>
        <begin position="2503"/>
        <end position="2616"/>
    </location>
</feature>
<evidence type="ECO:0000256" key="13">
    <source>
        <dbReference type="SAM" id="MobiDB-lite"/>
    </source>
</evidence>
<dbReference type="RefSeq" id="XP_033174627.1">
    <property type="nucleotide sequence ID" value="XM_033318736.1"/>
</dbReference>
<evidence type="ECO:0000259" key="15">
    <source>
        <dbReference type="PROSITE" id="PS51194"/>
    </source>
</evidence>
<dbReference type="InterPro" id="IPR027417">
    <property type="entry name" value="P-loop_NTPase"/>
</dbReference>
<dbReference type="InterPro" id="IPR001650">
    <property type="entry name" value="Helicase_C-like"/>
</dbReference>
<dbReference type="SMART" id="SM00487">
    <property type="entry name" value="DEXDc"/>
    <property type="match status" value="1"/>
</dbReference>
<dbReference type="Gene3D" id="3.40.50.10810">
    <property type="entry name" value="Tandem AAA-ATPase domain"/>
    <property type="match status" value="1"/>
</dbReference>
<name>A0A6P8LLC7_BOMIM</name>
<dbReference type="GO" id="GO:0010468">
    <property type="term" value="P:regulation of gene expression"/>
    <property type="evidence" value="ECO:0007669"/>
    <property type="project" value="UniProtKB-ARBA"/>
</dbReference>
<dbReference type="GO" id="GO:0042393">
    <property type="term" value="F:histone binding"/>
    <property type="evidence" value="ECO:0007669"/>
    <property type="project" value="TreeGrafter"/>
</dbReference>
<feature type="region of interest" description="Disordered" evidence="13">
    <location>
        <begin position="1"/>
        <end position="29"/>
    </location>
</feature>
<feature type="compositionally biased region" description="Acidic residues" evidence="13">
    <location>
        <begin position="713"/>
        <end position="722"/>
    </location>
</feature>
<dbReference type="FunFam" id="3.40.50.300:FF:000529">
    <property type="entry name" value="helicase SRCAP isoform X1"/>
    <property type="match status" value="1"/>
</dbReference>
<dbReference type="GO" id="GO:0003677">
    <property type="term" value="F:DNA binding"/>
    <property type="evidence" value="ECO:0007669"/>
    <property type="project" value="UniProtKB-KW"/>
</dbReference>
<evidence type="ECO:0000256" key="1">
    <source>
        <dbReference type="ARBA" id="ARBA00004123"/>
    </source>
</evidence>
<evidence type="ECO:0000256" key="12">
    <source>
        <dbReference type="ARBA" id="ARBA00023242"/>
    </source>
</evidence>
<feature type="compositionally biased region" description="Acidic residues" evidence="13">
    <location>
        <begin position="2075"/>
        <end position="2100"/>
    </location>
</feature>
<feature type="compositionally biased region" description="Basic and acidic residues" evidence="13">
    <location>
        <begin position="772"/>
        <end position="782"/>
    </location>
</feature>
<feature type="domain" description="Helicase ATP-binding" evidence="14">
    <location>
        <begin position="895"/>
        <end position="1060"/>
    </location>
</feature>
<protein>
    <submittedName>
        <fullName evidence="18 19">Helicase domino isoform X1</fullName>
    </submittedName>
</protein>
<feature type="compositionally biased region" description="Low complexity" evidence="13">
    <location>
        <begin position="2975"/>
        <end position="2987"/>
    </location>
</feature>
<evidence type="ECO:0000256" key="9">
    <source>
        <dbReference type="ARBA" id="ARBA00023015"/>
    </source>
</evidence>
<evidence type="ECO:0000256" key="3">
    <source>
        <dbReference type="ARBA" id="ARBA00022553"/>
    </source>
</evidence>
<dbReference type="RefSeq" id="XP_012236269.1">
    <property type="nucleotide sequence ID" value="XM_012380846.3"/>
</dbReference>
<feature type="compositionally biased region" description="Polar residues" evidence="13">
    <location>
        <begin position="2587"/>
        <end position="2616"/>
    </location>
</feature>
<dbReference type="InterPro" id="IPR000330">
    <property type="entry name" value="SNF2_N"/>
</dbReference>
<proteinExistence type="inferred from homology"/>
<dbReference type="Gene3D" id="3.40.50.300">
    <property type="entry name" value="P-loop containing nucleotide triphosphate hydrolases"/>
    <property type="match status" value="1"/>
</dbReference>
<feature type="region of interest" description="Disordered" evidence="13">
    <location>
        <begin position="2018"/>
        <end position="2156"/>
    </location>
</feature>
<dbReference type="SMART" id="SM00490">
    <property type="entry name" value="HELICc"/>
    <property type="match status" value="1"/>
</dbReference>
<evidence type="ECO:0000256" key="4">
    <source>
        <dbReference type="ARBA" id="ARBA00022741"/>
    </source>
</evidence>
<evidence type="ECO:0000313" key="19">
    <source>
        <dbReference type="RefSeq" id="XP_033174626.1"/>
    </source>
</evidence>
<dbReference type="GO" id="GO:0140096">
    <property type="term" value="F:catalytic activity, acting on a protein"/>
    <property type="evidence" value="ECO:0007669"/>
    <property type="project" value="UniProtKB-ARBA"/>
</dbReference>
<feature type="compositionally biased region" description="Basic and acidic residues" evidence="13">
    <location>
        <begin position="657"/>
        <end position="683"/>
    </location>
</feature>
<feature type="compositionally biased region" description="Low complexity" evidence="13">
    <location>
        <begin position="97"/>
        <end position="107"/>
    </location>
</feature>
<feature type="region of interest" description="Disordered" evidence="13">
    <location>
        <begin position="2661"/>
        <end position="2926"/>
    </location>
</feature>
<feature type="region of interest" description="Disordered" evidence="13">
    <location>
        <begin position="3099"/>
        <end position="3152"/>
    </location>
</feature>
<evidence type="ECO:0000313" key="18">
    <source>
        <dbReference type="RefSeq" id="XP_012236269.1"/>
    </source>
</evidence>
<feature type="region of interest" description="Disordered" evidence="13">
    <location>
        <begin position="657"/>
        <end position="818"/>
    </location>
</feature>
<feature type="compositionally biased region" description="Low complexity" evidence="13">
    <location>
        <begin position="2744"/>
        <end position="2753"/>
    </location>
</feature>
<keyword evidence="9" id="KW-0805">Transcription regulation</keyword>
<dbReference type="PANTHER" id="PTHR45685:SF1">
    <property type="entry name" value="HELICASE SRCAP"/>
    <property type="match status" value="1"/>
</dbReference>
<evidence type="ECO:0000256" key="6">
    <source>
        <dbReference type="ARBA" id="ARBA00022806"/>
    </source>
</evidence>
<feature type="compositionally biased region" description="Basic and acidic residues" evidence="13">
    <location>
        <begin position="2121"/>
        <end position="2130"/>
    </location>
</feature>
<feature type="compositionally biased region" description="Polar residues" evidence="13">
    <location>
        <begin position="2945"/>
        <end position="2957"/>
    </location>
</feature>
<evidence type="ECO:0000259" key="16">
    <source>
        <dbReference type="PROSITE" id="PS51204"/>
    </source>
</evidence>
<feature type="compositionally biased region" description="Polar residues" evidence="13">
    <location>
        <begin position="1480"/>
        <end position="1503"/>
    </location>
</feature>
<feature type="region of interest" description="Disordered" evidence="13">
    <location>
        <begin position="2945"/>
        <end position="2987"/>
    </location>
</feature>
<keyword evidence="4" id="KW-0547">Nucleotide-binding</keyword>
<feature type="compositionally biased region" description="Basic residues" evidence="13">
    <location>
        <begin position="2051"/>
        <end position="2068"/>
    </location>
</feature>
<keyword evidence="11" id="KW-0804">Transcription</keyword>
<reference evidence="18 19" key="1">
    <citation type="submission" date="2025-04" db="UniProtKB">
        <authorList>
            <consortium name="RefSeq"/>
        </authorList>
    </citation>
    <scope>IDENTIFICATION</scope>
</reference>
<feature type="compositionally biased region" description="Basic and acidic residues" evidence="13">
    <location>
        <begin position="2567"/>
        <end position="2586"/>
    </location>
</feature>
<dbReference type="GO" id="GO:0006338">
    <property type="term" value="P:chromatin remodeling"/>
    <property type="evidence" value="ECO:0007669"/>
    <property type="project" value="TreeGrafter"/>
</dbReference>
<dbReference type="Pfam" id="PF07529">
    <property type="entry name" value="HSA"/>
    <property type="match status" value="1"/>
</dbReference>
<keyword evidence="12" id="KW-0539">Nucleus</keyword>
<feature type="domain" description="HSA" evidence="16">
    <location>
        <begin position="466"/>
        <end position="538"/>
    </location>
</feature>
<evidence type="ECO:0000313" key="20">
    <source>
        <dbReference type="RefSeq" id="XP_033174627.1"/>
    </source>
</evidence>
<feature type="compositionally biased region" description="Polar residues" evidence="13">
    <location>
        <begin position="2891"/>
        <end position="2907"/>
    </location>
</feature>
<accession>A0A6P8LLC7</accession>
<dbReference type="InterPro" id="IPR049730">
    <property type="entry name" value="SNF2/RAD54-like_C"/>
</dbReference>
<dbReference type="GO" id="GO:0000812">
    <property type="term" value="C:Swr1 complex"/>
    <property type="evidence" value="ECO:0007669"/>
    <property type="project" value="TreeGrafter"/>
</dbReference>
<feature type="region of interest" description="Disordered" evidence="13">
    <location>
        <begin position="97"/>
        <end position="120"/>
    </location>
</feature>
<keyword evidence="10" id="KW-0238">DNA-binding</keyword>
<keyword evidence="6 18" id="KW-0347">Helicase</keyword>
<feature type="compositionally biased region" description="Basic and acidic residues" evidence="13">
    <location>
        <begin position="2869"/>
        <end position="2880"/>
    </location>
</feature>